<keyword evidence="5 7" id="KW-1133">Transmembrane helix</keyword>
<dbReference type="EMBL" id="CAESAG010000092">
    <property type="protein sequence ID" value="CAB4337563.1"/>
    <property type="molecule type" value="Genomic_DNA"/>
</dbReference>
<sequence>MSIRRYLLSFPIFIFIFIVQEAFVTQLRIPFAGFSILLIVTLIWAALSTPEIGALTGFGAGLLMDLSQTTPGPMGQWTLVMILAGFSVAFLGYGDDNIRTNPINIVLLTTVGVVASQFIFLLFGVMLGQEIGSASHLLFIFAGSTFWTALVSPLIVKVVSFIHANVFGTRSLL</sequence>
<feature type="transmembrane region" description="Helical" evidence="7">
    <location>
        <begin position="6"/>
        <end position="24"/>
    </location>
</feature>
<dbReference type="NCBIfam" id="TIGR03426">
    <property type="entry name" value="shape_MreD"/>
    <property type="match status" value="1"/>
</dbReference>
<accession>A0A6J5ZDB9</accession>
<evidence type="ECO:0000256" key="2">
    <source>
        <dbReference type="ARBA" id="ARBA00022475"/>
    </source>
</evidence>
<keyword evidence="4" id="KW-0133">Cell shape</keyword>
<dbReference type="GO" id="GO:0008360">
    <property type="term" value="P:regulation of cell shape"/>
    <property type="evidence" value="ECO:0007669"/>
    <property type="project" value="UniProtKB-KW"/>
</dbReference>
<name>A0A6J5ZDB9_9ZZZZ</name>
<evidence type="ECO:0000256" key="1">
    <source>
        <dbReference type="ARBA" id="ARBA00004651"/>
    </source>
</evidence>
<reference evidence="8" key="1">
    <citation type="submission" date="2020-05" db="EMBL/GenBank/DDBJ databases">
        <authorList>
            <person name="Chiriac C."/>
            <person name="Salcher M."/>
            <person name="Ghai R."/>
            <person name="Kavagutti S V."/>
        </authorList>
    </citation>
    <scope>NUCLEOTIDE SEQUENCE</scope>
</reference>
<proteinExistence type="predicted"/>
<feature type="transmembrane region" description="Helical" evidence="7">
    <location>
        <begin position="134"/>
        <end position="156"/>
    </location>
</feature>
<gene>
    <name evidence="8" type="ORF">UFOPK4080_00659</name>
</gene>
<feature type="transmembrane region" description="Helical" evidence="7">
    <location>
        <begin position="74"/>
        <end position="93"/>
    </location>
</feature>
<keyword evidence="3 7" id="KW-0812">Transmembrane</keyword>
<evidence type="ECO:0000256" key="7">
    <source>
        <dbReference type="SAM" id="Phobius"/>
    </source>
</evidence>
<keyword evidence="2" id="KW-1003">Cell membrane</keyword>
<organism evidence="8">
    <name type="scientific">freshwater metagenome</name>
    <dbReference type="NCBI Taxonomy" id="449393"/>
    <lineage>
        <taxon>unclassified sequences</taxon>
        <taxon>metagenomes</taxon>
        <taxon>ecological metagenomes</taxon>
    </lineage>
</organism>
<evidence type="ECO:0000313" key="8">
    <source>
        <dbReference type="EMBL" id="CAB4337563.1"/>
    </source>
</evidence>
<dbReference type="AlphaFoldDB" id="A0A6J5ZDB9"/>
<comment type="subcellular location">
    <subcellularLocation>
        <location evidence="1">Cell membrane</location>
        <topology evidence="1">Multi-pass membrane protein</topology>
    </subcellularLocation>
</comment>
<feature type="transmembrane region" description="Helical" evidence="7">
    <location>
        <begin position="105"/>
        <end position="128"/>
    </location>
</feature>
<evidence type="ECO:0000256" key="4">
    <source>
        <dbReference type="ARBA" id="ARBA00022960"/>
    </source>
</evidence>
<protein>
    <submittedName>
        <fullName evidence="8">Unannotated protein</fullName>
    </submittedName>
</protein>
<evidence type="ECO:0000256" key="6">
    <source>
        <dbReference type="ARBA" id="ARBA00023136"/>
    </source>
</evidence>
<dbReference type="GO" id="GO:0005886">
    <property type="term" value="C:plasma membrane"/>
    <property type="evidence" value="ECO:0007669"/>
    <property type="project" value="UniProtKB-SubCell"/>
</dbReference>
<dbReference type="InterPro" id="IPR007227">
    <property type="entry name" value="Cell_shape_determining_MreD"/>
</dbReference>
<feature type="transmembrane region" description="Helical" evidence="7">
    <location>
        <begin position="36"/>
        <end position="62"/>
    </location>
</feature>
<evidence type="ECO:0000256" key="3">
    <source>
        <dbReference type="ARBA" id="ARBA00022692"/>
    </source>
</evidence>
<evidence type="ECO:0000256" key="5">
    <source>
        <dbReference type="ARBA" id="ARBA00022989"/>
    </source>
</evidence>
<keyword evidence="6 7" id="KW-0472">Membrane</keyword>